<feature type="signal peptide" evidence="1">
    <location>
        <begin position="1"/>
        <end position="19"/>
    </location>
</feature>
<proteinExistence type="predicted"/>
<protein>
    <recommendedName>
        <fullName evidence="2">Copper-binding protein MbnP-like domain-containing protein</fullName>
    </recommendedName>
</protein>
<dbReference type="Proteomes" id="UP001501243">
    <property type="component" value="Unassembled WGS sequence"/>
</dbReference>
<name>A0ABP8PYB4_9BACT</name>
<evidence type="ECO:0000256" key="1">
    <source>
        <dbReference type="SAM" id="SignalP"/>
    </source>
</evidence>
<sequence length="259" mass="27042">MKKYLLLPFLLVVFGAAGVLNSCKKDADSQPTVGTVSLELANMVGTQPLALDGTAYSTASGETFTVSTLKYYISNITFAKADGSTYAAPGEYHLIDASKSASTNFTVSKVPTGDYTGVSFVVGVDSTTTKGDPLALSGDLNPANAMYWAWATGHIFLKLEGTVTSASPNKALVCHIGGYRQPYSALVTAAPSFKGSTLQVRSGTTPKIRLSADVLKIFDGPTRFTLSSFPTTMMPSAASVQVAQNYAAGMFAVAGVQAN</sequence>
<keyword evidence="4" id="KW-1185">Reference proteome</keyword>
<reference evidence="4" key="1">
    <citation type="journal article" date="2019" name="Int. J. Syst. Evol. Microbiol.">
        <title>The Global Catalogue of Microorganisms (GCM) 10K type strain sequencing project: providing services to taxonomists for standard genome sequencing and annotation.</title>
        <authorList>
            <consortium name="The Broad Institute Genomics Platform"/>
            <consortium name="The Broad Institute Genome Sequencing Center for Infectious Disease"/>
            <person name="Wu L."/>
            <person name="Ma J."/>
        </authorList>
    </citation>
    <scope>NUCLEOTIDE SEQUENCE [LARGE SCALE GENOMIC DNA]</scope>
    <source>
        <strain evidence="4">JCM 17841</strain>
    </source>
</reference>
<feature type="chain" id="PRO_5046104980" description="Copper-binding protein MbnP-like domain-containing protein" evidence="1">
    <location>
        <begin position="20"/>
        <end position="259"/>
    </location>
</feature>
<evidence type="ECO:0000259" key="2">
    <source>
        <dbReference type="Pfam" id="PF20243"/>
    </source>
</evidence>
<dbReference type="RefSeq" id="WP_208130305.1">
    <property type="nucleotide sequence ID" value="NZ_BAABGQ010000003.1"/>
</dbReference>
<gene>
    <name evidence="3" type="ORF">GCM10023172_03290</name>
</gene>
<dbReference type="InterPro" id="IPR046863">
    <property type="entry name" value="MbnP-like_dom"/>
</dbReference>
<evidence type="ECO:0000313" key="3">
    <source>
        <dbReference type="EMBL" id="GAA4493974.1"/>
    </source>
</evidence>
<feature type="domain" description="Copper-binding protein MbnP-like" evidence="2">
    <location>
        <begin position="34"/>
        <end position="224"/>
    </location>
</feature>
<evidence type="ECO:0000313" key="4">
    <source>
        <dbReference type="Proteomes" id="UP001501243"/>
    </source>
</evidence>
<accession>A0ABP8PYB4</accession>
<organism evidence="3 4">
    <name type="scientific">Hymenobacter ginsengisoli</name>
    <dbReference type="NCBI Taxonomy" id="1051626"/>
    <lineage>
        <taxon>Bacteria</taxon>
        <taxon>Pseudomonadati</taxon>
        <taxon>Bacteroidota</taxon>
        <taxon>Cytophagia</taxon>
        <taxon>Cytophagales</taxon>
        <taxon>Hymenobacteraceae</taxon>
        <taxon>Hymenobacter</taxon>
    </lineage>
</organism>
<keyword evidence="1" id="KW-0732">Signal</keyword>
<comment type="caution">
    <text evidence="3">The sequence shown here is derived from an EMBL/GenBank/DDBJ whole genome shotgun (WGS) entry which is preliminary data.</text>
</comment>
<dbReference type="EMBL" id="BAABGQ010000003">
    <property type="protein sequence ID" value="GAA4493974.1"/>
    <property type="molecule type" value="Genomic_DNA"/>
</dbReference>
<dbReference type="Pfam" id="PF20243">
    <property type="entry name" value="MbnP"/>
    <property type="match status" value="1"/>
</dbReference>